<proteinExistence type="predicted"/>
<protein>
    <submittedName>
        <fullName evidence="1">Uncharacterized protein</fullName>
    </submittedName>
</protein>
<dbReference type="AlphaFoldDB" id="F9D1E5"/>
<reference evidence="1 2" key="1">
    <citation type="submission" date="2011-04" db="EMBL/GenBank/DDBJ databases">
        <authorList>
            <person name="Muzny D."/>
            <person name="Qin X."/>
            <person name="Deng J."/>
            <person name="Jiang H."/>
            <person name="Liu Y."/>
            <person name="Qu J."/>
            <person name="Song X.-Z."/>
            <person name="Zhang L."/>
            <person name="Thornton R."/>
            <person name="Coyle M."/>
            <person name="Francisco L."/>
            <person name="Jackson L."/>
            <person name="Javaid M."/>
            <person name="Korchina V."/>
            <person name="Kovar C."/>
            <person name="Mata R."/>
            <person name="Mathew T."/>
            <person name="Ngo R."/>
            <person name="Nguyen L."/>
            <person name="Nguyen N."/>
            <person name="Okwuonu G."/>
            <person name="Ongeri F."/>
            <person name="Pham C."/>
            <person name="Simmons D."/>
            <person name="Wilczek-Boney K."/>
            <person name="Hale W."/>
            <person name="Jakkamsetti A."/>
            <person name="Pham P."/>
            <person name="Ruth R."/>
            <person name="San Lucas F."/>
            <person name="Warren J."/>
            <person name="Zhang J."/>
            <person name="Zhao Z."/>
            <person name="Zhou C."/>
            <person name="Zhu D."/>
            <person name="Lee S."/>
            <person name="Bess C."/>
            <person name="Blankenburg K."/>
            <person name="Forbes L."/>
            <person name="Fu Q."/>
            <person name="Gubbala S."/>
            <person name="Hirani K."/>
            <person name="Jayaseelan J.C."/>
            <person name="Lara F."/>
            <person name="Munidasa M."/>
            <person name="Palculict T."/>
            <person name="Patil S."/>
            <person name="Pu L.-L."/>
            <person name="Saada N."/>
            <person name="Tang L."/>
            <person name="Weissenberger G."/>
            <person name="Zhu Y."/>
            <person name="Hemphill L."/>
            <person name="Shang Y."/>
            <person name="Youmans B."/>
            <person name="Ayvaz T."/>
            <person name="Ross M."/>
            <person name="Santibanez J."/>
            <person name="Aqrawi P."/>
            <person name="Gross S."/>
            <person name="Joshi V."/>
            <person name="Fowler G."/>
            <person name="Nazareth L."/>
            <person name="Reid J."/>
            <person name="Worley K."/>
            <person name="Petrosino J."/>
            <person name="Highlander S."/>
            <person name="Gibbs R."/>
        </authorList>
    </citation>
    <scope>NUCLEOTIDE SEQUENCE [LARGE SCALE GENOMIC DNA]</scope>
    <source>
        <strain evidence="1 2">DSM 3688</strain>
    </source>
</reference>
<comment type="caution">
    <text evidence="1">The sequence shown here is derived from an EMBL/GenBank/DDBJ whole genome shotgun (WGS) entry which is preliminary data.</text>
</comment>
<name>F9D1E5_PREDD</name>
<evidence type="ECO:0000313" key="1">
    <source>
        <dbReference type="EMBL" id="EGQ16307.1"/>
    </source>
</evidence>
<dbReference type="EMBL" id="AFPW01000008">
    <property type="protein sequence ID" value="EGQ16307.1"/>
    <property type="molecule type" value="Genomic_DNA"/>
</dbReference>
<organism evidence="1 2">
    <name type="scientific">Prevotella dentalis (strain ATCC 49559 / DSM 3688 / JCM 13448 / NCTC 12043 / ES 2772)</name>
    <name type="common">Mitsuokella dentalis</name>
    <dbReference type="NCBI Taxonomy" id="908937"/>
    <lineage>
        <taxon>Bacteria</taxon>
        <taxon>Pseudomonadati</taxon>
        <taxon>Bacteroidota</taxon>
        <taxon>Bacteroidia</taxon>
        <taxon>Bacteroidales</taxon>
        <taxon>Prevotellaceae</taxon>
        <taxon>Prevotella</taxon>
    </lineage>
</organism>
<accession>F9D1E5</accession>
<sequence>MRLPSVQTELLNGCFIYHKLQFSCKGTDFIYNRNGLSAEK</sequence>
<gene>
    <name evidence="1" type="ORF">HMPREF9136_0673</name>
</gene>
<evidence type="ECO:0000313" key="2">
    <source>
        <dbReference type="Proteomes" id="UP000007820"/>
    </source>
</evidence>
<dbReference type="Proteomes" id="UP000007820">
    <property type="component" value="Unassembled WGS sequence"/>
</dbReference>